<gene>
    <name evidence="1" type="ORF">EYR15_08760</name>
</gene>
<keyword evidence="2" id="KW-1185">Reference proteome</keyword>
<dbReference type="OrthoDB" id="9778870at2"/>
<sequence>MLLLKDVWKGHVVRGKQRWPLKEASAIVPARRRVALFGPDAAANDLIIQTLSGAEPADKGSIRRVGLPCWPLGSAAFLDGKSTLRENAAFLGRVYGLDAADIATIAVDLSGVKLRRGVNIRRYPLTDRRMLALGLTLAIQFDWYFINQALPRAPLDRMAAIDGALADRISRAGVVWATTDPTTVAGYCDCGLVLDQGQLAFYDTLDGAVEAYSAVVEAGTRKPT</sequence>
<evidence type="ECO:0000313" key="1">
    <source>
        <dbReference type="EMBL" id="TBN53871.1"/>
    </source>
</evidence>
<dbReference type="AlphaFoldDB" id="A0A4Q9GKK2"/>
<dbReference type="RefSeq" id="WP_131003083.1">
    <property type="nucleotide sequence ID" value="NZ_JBHSZR010000003.1"/>
</dbReference>
<evidence type="ECO:0000313" key="2">
    <source>
        <dbReference type="Proteomes" id="UP000291613"/>
    </source>
</evidence>
<accession>A0A4Q9GKK2</accession>
<evidence type="ECO:0008006" key="3">
    <source>
        <dbReference type="Google" id="ProtNLM"/>
    </source>
</evidence>
<dbReference type="InterPro" id="IPR027417">
    <property type="entry name" value="P-loop_NTPase"/>
</dbReference>
<reference evidence="1 2" key="1">
    <citation type="submission" date="2019-02" db="EMBL/GenBank/DDBJ databases">
        <title>Hansschlegelia quercus sp. nov., a novel methylotrophic bacterium from buds of oak (Quercus robur L.).</title>
        <authorList>
            <person name="Agafonova N.V."/>
            <person name="Kaparullina E.N."/>
            <person name="Grouzdev D.S."/>
            <person name="Doronina N.V."/>
        </authorList>
    </citation>
    <scope>NUCLEOTIDE SEQUENCE [LARGE SCALE GENOMIC DNA]</scope>
    <source>
        <strain evidence="1 2">Dub</strain>
    </source>
</reference>
<proteinExistence type="predicted"/>
<organism evidence="1 2">
    <name type="scientific">Hansschlegelia quercus</name>
    <dbReference type="NCBI Taxonomy" id="2528245"/>
    <lineage>
        <taxon>Bacteria</taxon>
        <taxon>Pseudomonadati</taxon>
        <taxon>Pseudomonadota</taxon>
        <taxon>Alphaproteobacteria</taxon>
        <taxon>Hyphomicrobiales</taxon>
        <taxon>Methylopilaceae</taxon>
        <taxon>Hansschlegelia</taxon>
    </lineage>
</organism>
<dbReference type="SUPFAM" id="SSF52540">
    <property type="entry name" value="P-loop containing nucleoside triphosphate hydrolases"/>
    <property type="match status" value="1"/>
</dbReference>
<dbReference type="Proteomes" id="UP000291613">
    <property type="component" value="Unassembled WGS sequence"/>
</dbReference>
<comment type="caution">
    <text evidence="1">The sequence shown here is derived from an EMBL/GenBank/DDBJ whole genome shotgun (WGS) entry which is preliminary data.</text>
</comment>
<name>A0A4Q9GKK2_9HYPH</name>
<protein>
    <recommendedName>
        <fullName evidence="3">ABC transporter domain-containing protein</fullName>
    </recommendedName>
</protein>
<dbReference type="EMBL" id="SIUB01000003">
    <property type="protein sequence ID" value="TBN53871.1"/>
    <property type="molecule type" value="Genomic_DNA"/>
</dbReference>
<dbReference type="Gene3D" id="3.40.50.300">
    <property type="entry name" value="P-loop containing nucleotide triphosphate hydrolases"/>
    <property type="match status" value="1"/>
</dbReference>